<proteinExistence type="predicted"/>
<dbReference type="InterPro" id="IPR036291">
    <property type="entry name" value="NAD(P)-bd_dom_sf"/>
</dbReference>
<gene>
    <name evidence="3" type="ORF">HNQ01_004098</name>
</gene>
<dbReference type="PANTHER" id="PTHR43245">
    <property type="entry name" value="BIFUNCTIONAL POLYMYXIN RESISTANCE PROTEIN ARNA"/>
    <property type="match status" value="1"/>
</dbReference>
<comment type="caution">
    <text evidence="3">The sequence shown here is derived from an EMBL/GenBank/DDBJ whole genome shotgun (WGS) entry which is preliminary data.</text>
</comment>
<evidence type="ECO:0000313" key="3">
    <source>
        <dbReference type="EMBL" id="NRT58330.1"/>
    </source>
</evidence>
<dbReference type="CDD" id="cd08946">
    <property type="entry name" value="SDR_e"/>
    <property type="match status" value="1"/>
</dbReference>
<dbReference type="Proteomes" id="UP001516061">
    <property type="component" value="Unassembled WGS sequence"/>
</dbReference>
<organism evidence="3 4">
    <name type="scientific">Sphaerotilus uruguayifluvii</name>
    <dbReference type="NCBI Taxonomy" id="2735897"/>
    <lineage>
        <taxon>Bacteria</taxon>
        <taxon>Pseudomonadati</taxon>
        <taxon>Pseudomonadota</taxon>
        <taxon>Betaproteobacteria</taxon>
        <taxon>Burkholderiales</taxon>
        <taxon>Sphaerotilaceae</taxon>
        <taxon>Sphaerotilus</taxon>
    </lineage>
</organism>
<dbReference type="RefSeq" id="WP_173807355.1">
    <property type="nucleotide sequence ID" value="NZ_JABSNM010000027.1"/>
</dbReference>
<dbReference type="PANTHER" id="PTHR43245:SF23">
    <property type="entry name" value="NAD(P)-BINDING DOMAIN-CONTAINING PROTEIN"/>
    <property type="match status" value="1"/>
</dbReference>
<feature type="region of interest" description="Disordered" evidence="1">
    <location>
        <begin position="341"/>
        <end position="360"/>
    </location>
</feature>
<dbReference type="SUPFAM" id="SSF51735">
    <property type="entry name" value="NAD(P)-binding Rossmann-fold domains"/>
    <property type="match status" value="1"/>
</dbReference>
<evidence type="ECO:0000313" key="4">
    <source>
        <dbReference type="Proteomes" id="UP001516061"/>
    </source>
</evidence>
<accession>A0ABX2G8H8</accession>
<feature type="domain" description="NAD-dependent epimerase/dehydratase" evidence="2">
    <location>
        <begin position="7"/>
        <end position="240"/>
    </location>
</feature>
<dbReference type="Pfam" id="PF01370">
    <property type="entry name" value="Epimerase"/>
    <property type="match status" value="1"/>
</dbReference>
<name>A0ABX2G8H8_9BURK</name>
<dbReference type="InterPro" id="IPR001509">
    <property type="entry name" value="Epimerase_deHydtase"/>
</dbReference>
<dbReference type="EMBL" id="JABSNM010000027">
    <property type="protein sequence ID" value="NRT58330.1"/>
    <property type="molecule type" value="Genomic_DNA"/>
</dbReference>
<dbReference type="InterPro" id="IPR050177">
    <property type="entry name" value="Lipid_A_modif_metabolic_enz"/>
</dbReference>
<evidence type="ECO:0000256" key="1">
    <source>
        <dbReference type="SAM" id="MobiDB-lite"/>
    </source>
</evidence>
<sequence length="360" mass="39063">MNRRPSILVTGAAGYIGSALVRALLDRGHPVVAVDSMLFGDRSLAELTHHPALQIRRMDTRGLQREHLTGIQVVIDLAGLSSDLASELDPVWTDAVNHRAQVRLARLSRSSGVSRHILISSSDVYGDQGGDEVHERTPVRPLTHHATSCLSTEAAVLPLAGDGFAPVVLRLGQVFGRSARMRFDLQVNAMTLSALRLRRITLDQGGARRRGHLHLRDAVAAILAAVDAPLNNISRQIFNISHLSPSAIEIAETLRQALGSHLCITAQGASVDRHDHRPDARKACKLLGLAAPLALRTGIDELLDALDHGLIHDSPEAHTMLWVREVLTLGREARAALDRTAEFHPACPPQPARASDLRLQ</sequence>
<evidence type="ECO:0000259" key="2">
    <source>
        <dbReference type="Pfam" id="PF01370"/>
    </source>
</evidence>
<reference evidence="3 4" key="1">
    <citation type="submission" date="2020-05" db="EMBL/GenBank/DDBJ databases">
        <title>Genomic Encyclopedia of Type Strains, Phase IV (KMG-V): Genome sequencing to study the core and pangenomes of soil and plant-associated prokaryotes.</title>
        <authorList>
            <person name="Whitman W."/>
        </authorList>
    </citation>
    <scope>NUCLEOTIDE SEQUENCE [LARGE SCALE GENOMIC DNA]</scope>
    <source>
        <strain evidence="3 4">C29</strain>
    </source>
</reference>
<dbReference type="Gene3D" id="3.40.50.720">
    <property type="entry name" value="NAD(P)-binding Rossmann-like Domain"/>
    <property type="match status" value="1"/>
</dbReference>
<protein>
    <submittedName>
        <fullName evidence="3">Nucleoside-diphosphate-sugar epimerase</fullName>
    </submittedName>
</protein>
<keyword evidence="4" id="KW-1185">Reference proteome</keyword>